<dbReference type="InterPro" id="IPR013324">
    <property type="entry name" value="RNA_pol_sigma_r3/r4-like"/>
</dbReference>
<comment type="similarity">
    <text evidence="1">Belongs to the sigma-70 factor family. ECF subfamily.</text>
</comment>
<dbReference type="InterPro" id="IPR007627">
    <property type="entry name" value="RNA_pol_sigma70_r2"/>
</dbReference>
<proteinExistence type="inferred from homology"/>
<dbReference type="RefSeq" id="WP_277864642.1">
    <property type="nucleotide sequence ID" value="NZ_JARRAG010000005.1"/>
</dbReference>
<evidence type="ECO:0000256" key="1">
    <source>
        <dbReference type="ARBA" id="ARBA00010641"/>
    </source>
</evidence>
<evidence type="ECO:0000256" key="4">
    <source>
        <dbReference type="ARBA" id="ARBA00023163"/>
    </source>
</evidence>
<evidence type="ECO:0000259" key="6">
    <source>
        <dbReference type="Pfam" id="PF04542"/>
    </source>
</evidence>
<feature type="compositionally biased region" description="Basic and acidic residues" evidence="5">
    <location>
        <begin position="459"/>
        <end position="471"/>
    </location>
</feature>
<evidence type="ECO:0000313" key="9">
    <source>
        <dbReference type="Proteomes" id="UP001216907"/>
    </source>
</evidence>
<evidence type="ECO:0000259" key="7">
    <source>
        <dbReference type="Pfam" id="PF08281"/>
    </source>
</evidence>
<protein>
    <submittedName>
        <fullName evidence="8">RNA polymerase sigma factor</fullName>
    </submittedName>
</protein>
<reference evidence="8 9" key="1">
    <citation type="submission" date="2023-03" db="EMBL/GenBank/DDBJ databases">
        <title>Paludisphaera mucosa sp. nov. a novel planctomycete from northern fen.</title>
        <authorList>
            <person name="Ivanova A."/>
        </authorList>
    </citation>
    <scope>NUCLEOTIDE SEQUENCE [LARGE SCALE GENOMIC DNA]</scope>
    <source>
        <strain evidence="8 9">Pla2</strain>
    </source>
</reference>
<sequence length="479" mass="51138">MRTLWTTGATAGVDDGALLSRFAAGRGEAAEEAFRILVERHGPMVLDVCRRAVGDRQHAEDAAQAVFLTLARKAASVRVDGTLAPWLHGTARRVAARARSRSAARRSAEARAIAGSASRRPAAAEEAPPAGDWEAVHDEVDRLAEKYRAPVVLCCLQGRTYEEAAARIGCPVGTVRVRLSRARDRLRDRLARRGFGPERLAAVGWLAPHADLLLARAAAPLVEASPAWAAATAGAALALAEGRAGSGLVSATAFELYKGMARTMTMQGFQIAAAWTLAAGMTTVGAIAFSATGLGPGGPPDRPARQDAPPAEVPTKAPEKPADPLTEAPEALERRIDDVRGRILAAARARLDAQRNYYNQGRITIDRFLDASQNLMVAETAVAEDDSARVAAAQGHLDRIVEIMGREEARLKSGRGTAADVTEARASLENATLLYLDAVRTARRLREADDLRRRVEALEKRLDEPLLKPDRPTSGPPSP</sequence>
<evidence type="ECO:0000256" key="5">
    <source>
        <dbReference type="SAM" id="MobiDB-lite"/>
    </source>
</evidence>
<dbReference type="SUPFAM" id="SSF88946">
    <property type="entry name" value="Sigma2 domain of RNA polymerase sigma factors"/>
    <property type="match status" value="1"/>
</dbReference>
<evidence type="ECO:0000256" key="3">
    <source>
        <dbReference type="ARBA" id="ARBA00023082"/>
    </source>
</evidence>
<dbReference type="EMBL" id="JARRAG010000005">
    <property type="protein sequence ID" value="MDG3008317.1"/>
    <property type="molecule type" value="Genomic_DNA"/>
</dbReference>
<dbReference type="Pfam" id="PF04542">
    <property type="entry name" value="Sigma70_r2"/>
    <property type="match status" value="1"/>
</dbReference>
<feature type="region of interest" description="Disordered" evidence="5">
    <location>
        <begin position="459"/>
        <end position="479"/>
    </location>
</feature>
<dbReference type="SUPFAM" id="SSF88659">
    <property type="entry name" value="Sigma3 and sigma4 domains of RNA polymerase sigma factors"/>
    <property type="match status" value="1"/>
</dbReference>
<name>A0ABT6FL66_9BACT</name>
<dbReference type="Gene3D" id="1.10.1740.10">
    <property type="match status" value="1"/>
</dbReference>
<dbReference type="Proteomes" id="UP001216907">
    <property type="component" value="Unassembled WGS sequence"/>
</dbReference>
<dbReference type="InterPro" id="IPR014284">
    <property type="entry name" value="RNA_pol_sigma-70_dom"/>
</dbReference>
<dbReference type="NCBIfam" id="TIGR02937">
    <property type="entry name" value="sigma70-ECF"/>
    <property type="match status" value="1"/>
</dbReference>
<feature type="region of interest" description="Disordered" evidence="5">
    <location>
        <begin position="293"/>
        <end position="332"/>
    </location>
</feature>
<gene>
    <name evidence="8" type="ORF">PZE19_31500</name>
</gene>
<keyword evidence="9" id="KW-1185">Reference proteome</keyword>
<evidence type="ECO:0000313" key="8">
    <source>
        <dbReference type="EMBL" id="MDG3008317.1"/>
    </source>
</evidence>
<feature type="domain" description="RNA polymerase sigma-70 region 2" evidence="6">
    <location>
        <begin position="37"/>
        <end position="102"/>
    </location>
</feature>
<feature type="domain" description="RNA polymerase sigma factor 70 region 4 type 2" evidence="7">
    <location>
        <begin position="134"/>
        <end position="186"/>
    </location>
</feature>
<keyword evidence="3" id="KW-0731">Sigma factor</keyword>
<dbReference type="Pfam" id="PF08281">
    <property type="entry name" value="Sigma70_r4_2"/>
    <property type="match status" value="1"/>
</dbReference>
<keyword evidence="4" id="KW-0804">Transcription</keyword>
<dbReference type="Gene3D" id="1.10.10.10">
    <property type="entry name" value="Winged helix-like DNA-binding domain superfamily/Winged helix DNA-binding domain"/>
    <property type="match status" value="1"/>
</dbReference>
<organism evidence="8 9">
    <name type="scientific">Paludisphaera mucosa</name>
    <dbReference type="NCBI Taxonomy" id="3030827"/>
    <lineage>
        <taxon>Bacteria</taxon>
        <taxon>Pseudomonadati</taxon>
        <taxon>Planctomycetota</taxon>
        <taxon>Planctomycetia</taxon>
        <taxon>Isosphaerales</taxon>
        <taxon>Isosphaeraceae</taxon>
        <taxon>Paludisphaera</taxon>
    </lineage>
</organism>
<comment type="caution">
    <text evidence="8">The sequence shown here is derived from an EMBL/GenBank/DDBJ whole genome shotgun (WGS) entry which is preliminary data.</text>
</comment>
<dbReference type="InterPro" id="IPR013325">
    <property type="entry name" value="RNA_pol_sigma_r2"/>
</dbReference>
<dbReference type="CDD" id="cd06171">
    <property type="entry name" value="Sigma70_r4"/>
    <property type="match status" value="1"/>
</dbReference>
<evidence type="ECO:0000256" key="2">
    <source>
        <dbReference type="ARBA" id="ARBA00023015"/>
    </source>
</evidence>
<dbReference type="InterPro" id="IPR039425">
    <property type="entry name" value="RNA_pol_sigma-70-like"/>
</dbReference>
<feature type="compositionally biased region" description="Low complexity" evidence="5">
    <location>
        <begin position="110"/>
        <end position="130"/>
    </location>
</feature>
<dbReference type="PANTHER" id="PTHR43133:SF51">
    <property type="entry name" value="RNA POLYMERASE SIGMA FACTOR"/>
    <property type="match status" value="1"/>
</dbReference>
<keyword evidence="2" id="KW-0805">Transcription regulation</keyword>
<feature type="region of interest" description="Disordered" evidence="5">
    <location>
        <begin position="109"/>
        <end position="131"/>
    </location>
</feature>
<dbReference type="PANTHER" id="PTHR43133">
    <property type="entry name" value="RNA POLYMERASE ECF-TYPE SIGMA FACTO"/>
    <property type="match status" value="1"/>
</dbReference>
<dbReference type="InterPro" id="IPR013249">
    <property type="entry name" value="RNA_pol_sigma70_r4_t2"/>
</dbReference>
<dbReference type="InterPro" id="IPR036388">
    <property type="entry name" value="WH-like_DNA-bd_sf"/>
</dbReference>
<accession>A0ABT6FL66</accession>